<accession>A0AA35YYK7</accession>
<dbReference type="Pfam" id="PF00931">
    <property type="entry name" value="NB-ARC"/>
    <property type="match status" value="1"/>
</dbReference>
<evidence type="ECO:0000259" key="1">
    <source>
        <dbReference type="Pfam" id="PF00931"/>
    </source>
</evidence>
<reference evidence="2" key="1">
    <citation type="submission" date="2023-04" db="EMBL/GenBank/DDBJ databases">
        <authorList>
            <person name="Vijverberg K."/>
            <person name="Xiong W."/>
            <person name="Schranz E."/>
        </authorList>
    </citation>
    <scope>NUCLEOTIDE SEQUENCE</scope>
</reference>
<keyword evidence="3" id="KW-1185">Reference proteome</keyword>
<name>A0AA35YYK7_LACSI</name>
<dbReference type="SUPFAM" id="SSF52540">
    <property type="entry name" value="P-loop containing nucleoside triphosphate hydrolases"/>
    <property type="match status" value="1"/>
</dbReference>
<dbReference type="InterPro" id="IPR044974">
    <property type="entry name" value="Disease_R_plants"/>
</dbReference>
<dbReference type="GO" id="GO:0006952">
    <property type="term" value="P:defense response"/>
    <property type="evidence" value="ECO:0007669"/>
    <property type="project" value="InterPro"/>
</dbReference>
<dbReference type="InterPro" id="IPR027417">
    <property type="entry name" value="P-loop_NTPase"/>
</dbReference>
<dbReference type="PANTHER" id="PTHR11017">
    <property type="entry name" value="LEUCINE-RICH REPEAT-CONTAINING PROTEIN"/>
    <property type="match status" value="1"/>
</dbReference>
<protein>
    <recommendedName>
        <fullName evidence="1">NB-ARC domain-containing protein</fullName>
    </recommendedName>
</protein>
<dbReference type="Proteomes" id="UP001177003">
    <property type="component" value="Chromosome 4"/>
</dbReference>
<organism evidence="2 3">
    <name type="scientific">Lactuca saligna</name>
    <name type="common">Willowleaf lettuce</name>
    <dbReference type="NCBI Taxonomy" id="75948"/>
    <lineage>
        <taxon>Eukaryota</taxon>
        <taxon>Viridiplantae</taxon>
        <taxon>Streptophyta</taxon>
        <taxon>Embryophyta</taxon>
        <taxon>Tracheophyta</taxon>
        <taxon>Spermatophyta</taxon>
        <taxon>Magnoliopsida</taxon>
        <taxon>eudicotyledons</taxon>
        <taxon>Gunneridae</taxon>
        <taxon>Pentapetalae</taxon>
        <taxon>asterids</taxon>
        <taxon>campanulids</taxon>
        <taxon>Asterales</taxon>
        <taxon>Asteraceae</taxon>
        <taxon>Cichorioideae</taxon>
        <taxon>Cichorieae</taxon>
        <taxon>Lactucinae</taxon>
        <taxon>Lactuca</taxon>
    </lineage>
</organism>
<evidence type="ECO:0000313" key="3">
    <source>
        <dbReference type="Proteomes" id="UP001177003"/>
    </source>
</evidence>
<dbReference type="InterPro" id="IPR002182">
    <property type="entry name" value="NB-ARC"/>
</dbReference>
<sequence>MASSSSSSIHKSFKHEAKFIQKIVEELSLELRSISFNIDEKLVGMKSRVKEVVSSLGTGFDVLMIGIKGMGGGGKTTLARAVFDQISSQFEEMGRNIVRRSHPDKPQKHSRLWVGDEIEEILANDLGTKATRCIHTNYALKLHNVTKGLRKMKGLRFLSVLIEGRFHNLKSEKVSLDFPDALRYLSMKCYPFRSLPKTFQANNLVALVMAYSSIKQLWEGGGRKVFNKMRFLDLSHSRLRTLDLGLAPNLETLNLEGCNNLVELHMPIRCLKLISVDISHSRLRTLDLRLAPNLKTLILYACRYLVEFQMASICLNLKSL</sequence>
<feature type="domain" description="NB-ARC" evidence="1">
    <location>
        <begin position="48"/>
        <end position="92"/>
    </location>
</feature>
<dbReference type="GO" id="GO:0043531">
    <property type="term" value="F:ADP binding"/>
    <property type="evidence" value="ECO:0007669"/>
    <property type="project" value="InterPro"/>
</dbReference>
<dbReference type="PRINTS" id="PR00364">
    <property type="entry name" value="DISEASERSIST"/>
</dbReference>
<dbReference type="PANTHER" id="PTHR11017:SF544">
    <property type="entry name" value="ADP-RIBOSYL CYCLASE_CYCLIC ADP-RIBOSE HYDROLASE"/>
    <property type="match status" value="1"/>
</dbReference>
<dbReference type="Gene3D" id="3.80.10.10">
    <property type="entry name" value="Ribonuclease Inhibitor"/>
    <property type="match status" value="1"/>
</dbReference>
<dbReference type="AlphaFoldDB" id="A0AA35YYK7"/>
<dbReference type="SUPFAM" id="SSF52058">
    <property type="entry name" value="L domain-like"/>
    <property type="match status" value="1"/>
</dbReference>
<dbReference type="InterPro" id="IPR032675">
    <property type="entry name" value="LRR_dom_sf"/>
</dbReference>
<evidence type="ECO:0000313" key="2">
    <source>
        <dbReference type="EMBL" id="CAI9282570.1"/>
    </source>
</evidence>
<gene>
    <name evidence="2" type="ORF">LSALG_LOCUS22204</name>
</gene>
<dbReference type="EMBL" id="OX465080">
    <property type="protein sequence ID" value="CAI9282570.1"/>
    <property type="molecule type" value="Genomic_DNA"/>
</dbReference>
<proteinExistence type="predicted"/>
<dbReference type="Gene3D" id="3.40.50.300">
    <property type="entry name" value="P-loop containing nucleotide triphosphate hydrolases"/>
    <property type="match status" value="1"/>
</dbReference>